<keyword evidence="3" id="KW-1185">Reference proteome</keyword>
<accession>A0A9Q5JG71</accession>
<dbReference type="OrthoDB" id="2192767at2"/>
<evidence type="ECO:0008006" key="4">
    <source>
        <dbReference type="Google" id="ProtNLM"/>
    </source>
</evidence>
<keyword evidence="1" id="KW-1133">Transmembrane helix</keyword>
<organism evidence="2 3">
    <name type="scientific">Floricoccus penangensis</name>
    <dbReference type="NCBI Taxonomy" id="1859475"/>
    <lineage>
        <taxon>Bacteria</taxon>
        <taxon>Bacillati</taxon>
        <taxon>Bacillota</taxon>
        <taxon>Bacilli</taxon>
        <taxon>Lactobacillales</taxon>
        <taxon>Streptococcaceae</taxon>
        <taxon>Floricoccus</taxon>
    </lineage>
</organism>
<dbReference type="EMBL" id="MKIQ01000027">
    <property type="protein sequence ID" value="OFI46768.1"/>
    <property type="molecule type" value="Genomic_DNA"/>
</dbReference>
<feature type="transmembrane region" description="Helical" evidence="1">
    <location>
        <begin position="34"/>
        <end position="52"/>
    </location>
</feature>
<keyword evidence="1" id="KW-0472">Membrane</keyword>
<evidence type="ECO:0000256" key="1">
    <source>
        <dbReference type="SAM" id="Phobius"/>
    </source>
</evidence>
<evidence type="ECO:0000313" key="2">
    <source>
        <dbReference type="EMBL" id="OFI46768.1"/>
    </source>
</evidence>
<comment type="caution">
    <text evidence="2">The sequence shown here is derived from an EMBL/GenBank/DDBJ whole genome shotgun (WGS) entry which is preliminary data.</text>
</comment>
<dbReference type="RefSeq" id="WP_070787901.1">
    <property type="nucleotide sequence ID" value="NZ_MKIQ01000027.1"/>
</dbReference>
<protein>
    <recommendedName>
        <fullName evidence="4">Holin</fullName>
    </recommendedName>
</protein>
<name>A0A9Q5JG71_9LACT</name>
<proteinExistence type="predicted"/>
<evidence type="ECO:0000313" key="3">
    <source>
        <dbReference type="Proteomes" id="UP000177273"/>
    </source>
</evidence>
<sequence length="89" mass="9434">MDKIIAVVPVIGTLVFAVTSLIKKELPNNKHLPVINCVTGISLGLIYALTIVRGEFAIYGWAGFIAGLSAGGFYDLGKSYLGGKDYGSR</sequence>
<feature type="transmembrane region" description="Helical" evidence="1">
    <location>
        <begin position="58"/>
        <end position="76"/>
    </location>
</feature>
<dbReference type="Proteomes" id="UP000177273">
    <property type="component" value="Unassembled WGS sequence"/>
</dbReference>
<reference evidence="3" key="1">
    <citation type="submission" date="2016-09" db="EMBL/GenBank/DDBJ databases">
        <title>Draft genome sequence of a novel species of the family Streptococcaceae isolated from flowers.</title>
        <authorList>
            <person name="Chuah L.-O."/>
            <person name="Yap K.-P."/>
            <person name="Thong K.L."/>
            <person name="Liong M.T."/>
            <person name="Ahmad R."/>
            <person name="Rusul G."/>
        </authorList>
    </citation>
    <scope>NUCLEOTIDE SEQUENCE [LARGE SCALE GENOMIC DNA]</scope>
    <source>
        <strain evidence="3">HibF3</strain>
    </source>
</reference>
<dbReference type="AlphaFoldDB" id="A0A9Q5JG71"/>
<keyword evidence="1" id="KW-0812">Transmembrane</keyword>
<feature type="transmembrane region" description="Helical" evidence="1">
    <location>
        <begin position="6"/>
        <end position="22"/>
    </location>
</feature>
<gene>
    <name evidence="2" type="ORF">BG262_02925</name>
</gene>